<accession>N6UUI9</accession>
<dbReference type="Proteomes" id="UP000030742">
    <property type="component" value="Unassembled WGS sequence"/>
</dbReference>
<proteinExistence type="predicted"/>
<dbReference type="OrthoDB" id="9974421at2759"/>
<reference evidence="4 6" key="1">
    <citation type="journal article" date="2013" name="Genome Biol.">
        <title>Draft genome of the mountain pine beetle, Dendroctonus ponderosae Hopkins, a major forest pest.</title>
        <authorList>
            <person name="Keeling C.I."/>
            <person name="Yuen M.M."/>
            <person name="Liao N.Y."/>
            <person name="Docking T.R."/>
            <person name="Chan S.K."/>
            <person name="Taylor G.A."/>
            <person name="Palmquist D.L."/>
            <person name="Jackman S.D."/>
            <person name="Nguyen A."/>
            <person name="Li M."/>
            <person name="Henderson H."/>
            <person name="Janes J.K."/>
            <person name="Zhao Y."/>
            <person name="Pandoh P."/>
            <person name="Moore R."/>
            <person name="Sperling F.A."/>
            <person name="Huber D.P."/>
            <person name="Birol I."/>
            <person name="Jones S.J."/>
            <person name="Bohlmann J."/>
        </authorList>
    </citation>
    <scope>NUCLEOTIDE SEQUENCE</scope>
</reference>
<dbReference type="OMA" id="RTGCHEK"/>
<dbReference type="SUPFAM" id="SSF53474">
    <property type="entry name" value="alpha/beta-Hydrolases"/>
    <property type="match status" value="1"/>
</dbReference>
<protein>
    <recommendedName>
        <fullName evidence="3">AB hydrolase-1 domain-containing protein</fullName>
    </recommendedName>
</protein>
<dbReference type="EMBL" id="KI210281">
    <property type="protein sequence ID" value="ERL96225.1"/>
    <property type="molecule type" value="Genomic_DNA"/>
</dbReference>
<gene>
    <name evidence="5" type="ORF">D910_01498</name>
    <name evidence="4" type="ORF">YQE_01148</name>
</gene>
<dbReference type="InterPro" id="IPR029058">
    <property type="entry name" value="AB_hydrolase_fold"/>
</dbReference>
<dbReference type="InterPro" id="IPR000073">
    <property type="entry name" value="AB_hydrolase_1"/>
</dbReference>
<dbReference type="EMBL" id="KB738786">
    <property type="protein sequence ID" value="ENN82477.1"/>
    <property type="molecule type" value="Genomic_DNA"/>
</dbReference>
<keyword evidence="2" id="KW-0443">Lipid metabolism</keyword>
<evidence type="ECO:0000256" key="1">
    <source>
        <dbReference type="ARBA" id="ARBA00022963"/>
    </source>
</evidence>
<name>N6UUI9_DENPD</name>
<dbReference type="Gene3D" id="3.40.50.1820">
    <property type="entry name" value="alpha/beta hydrolase"/>
    <property type="match status" value="1"/>
</dbReference>
<sequence length="163" mass="18519">MHRIKCSLNRTGCHEKRPAVLLLHGLLASSADFVSARNQSLAFQLVDKGYDVWLGNNRGNTYSRNHIMLDPNEDKSFWNFSFHETGMYDLPAMIDHIIQKSQVSKVTFIGISQGCTSYMVLSSLKPEYNEKILLANLVAPVTTFYPTKSIVLKILTFFNFIVK</sequence>
<evidence type="ECO:0000256" key="2">
    <source>
        <dbReference type="ARBA" id="ARBA00023098"/>
    </source>
</evidence>
<evidence type="ECO:0000259" key="3">
    <source>
        <dbReference type="Pfam" id="PF00561"/>
    </source>
</evidence>
<evidence type="ECO:0000313" key="4">
    <source>
        <dbReference type="EMBL" id="ENN82477.1"/>
    </source>
</evidence>
<keyword evidence="1" id="KW-0442">Lipid degradation</keyword>
<dbReference type="AlphaFoldDB" id="N6UUI9"/>
<evidence type="ECO:0000313" key="5">
    <source>
        <dbReference type="EMBL" id="ERL96225.1"/>
    </source>
</evidence>
<dbReference type="Pfam" id="PF00561">
    <property type="entry name" value="Abhydrolase_1"/>
    <property type="match status" value="1"/>
</dbReference>
<feature type="domain" description="AB hydrolase-1" evidence="3">
    <location>
        <begin position="18"/>
        <end position="127"/>
    </location>
</feature>
<dbReference type="PANTHER" id="PTHR11005">
    <property type="entry name" value="LYSOSOMAL ACID LIPASE-RELATED"/>
    <property type="match status" value="1"/>
</dbReference>
<dbReference type="GO" id="GO:0016042">
    <property type="term" value="P:lipid catabolic process"/>
    <property type="evidence" value="ECO:0007669"/>
    <property type="project" value="UniProtKB-KW"/>
</dbReference>
<organism evidence="4">
    <name type="scientific">Dendroctonus ponderosae</name>
    <name type="common">Mountain pine beetle</name>
    <dbReference type="NCBI Taxonomy" id="77166"/>
    <lineage>
        <taxon>Eukaryota</taxon>
        <taxon>Metazoa</taxon>
        <taxon>Ecdysozoa</taxon>
        <taxon>Arthropoda</taxon>
        <taxon>Hexapoda</taxon>
        <taxon>Insecta</taxon>
        <taxon>Pterygota</taxon>
        <taxon>Neoptera</taxon>
        <taxon>Endopterygota</taxon>
        <taxon>Coleoptera</taxon>
        <taxon>Polyphaga</taxon>
        <taxon>Cucujiformia</taxon>
        <taxon>Curculionidae</taxon>
        <taxon>Scolytinae</taxon>
        <taxon>Dendroctonus</taxon>
    </lineage>
</organism>
<feature type="non-terminal residue" evidence="4">
    <location>
        <position position="163"/>
    </location>
</feature>
<evidence type="ECO:0000313" key="6">
    <source>
        <dbReference type="Proteomes" id="UP000030742"/>
    </source>
</evidence>
<feature type="non-terminal residue" evidence="4">
    <location>
        <position position="1"/>
    </location>
</feature>
<dbReference type="HOGENOM" id="CLU_1631219_0_0_1"/>